<evidence type="ECO:0000313" key="2">
    <source>
        <dbReference type="Proteomes" id="UP000320582"/>
    </source>
</evidence>
<organism evidence="1 2">
    <name type="scientific">Roseinatronobacter monicus</name>
    <dbReference type="NCBI Taxonomy" id="393481"/>
    <lineage>
        <taxon>Bacteria</taxon>
        <taxon>Pseudomonadati</taxon>
        <taxon>Pseudomonadota</taxon>
        <taxon>Alphaproteobacteria</taxon>
        <taxon>Rhodobacterales</taxon>
        <taxon>Paracoccaceae</taxon>
        <taxon>Roseinatronobacter</taxon>
    </lineage>
</organism>
<accession>A0A543KDU8</accession>
<keyword evidence="2" id="KW-1185">Reference proteome</keyword>
<name>A0A543KDU8_9RHOB</name>
<dbReference type="RefSeq" id="WP_142081077.1">
    <property type="nucleotide sequence ID" value="NZ_VFPT01000001.1"/>
</dbReference>
<dbReference type="AlphaFoldDB" id="A0A543KDU8"/>
<proteinExistence type="predicted"/>
<dbReference type="Proteomes" id="UP000320582">
    <property type="component" value="Unassembled WGS sequence"/>
</dbReference>
<dbReference type="OrthoDB" id="7846781at2"/>
<reference evidence="1 2" key="1">
    <citation type="submission" date="2019-06" db="EMBL/GenBank/DDBJ databases">
        <title>Genomic Encyclopedia of Archaeal and Bacterial Type Strains, Phase II (KMG-II): from individual species to whole genera.</title>
        <authorList>
            <person name="Goeker M."/>
        </authorList>
    </citation>
    <scope>NUCLEOTIDE SEQUENCE [LARGE SCALE GENOMIC DNA]</scope>
    <source>
        <strain evidence="1 2">DSM 18423</strain>
    </source>
</reference>
<gene>
    <name evidence="1" type="ORF">BD293_1897</name>
</gene>
<evidence type="ECO:0008006" key="3">
    <source>
        <dbReference type="Google" id="ProtNLM"/>
    </source>
</evidence>
<dbReference type="EMBL" id="VFPT01000001">
    <property type="protein sequence ID" value="TQM93265.1"/>
    <property type="molecule type" value="Genomic_DNA"/>
</dbReference>
<evidence type="ECO:0000313" key="1">
    <source>
        <dbReference type="EMBL" id="TQM93265.1"/>
    </source>
</evidence>
<sequence>MTFQTKKAGFSLPAASRAMRNVPMASAGHCTTHVVLGDGAGVHVQGESILEMRLQFILNARREVADMREQVRFFYGWNPAKQKQHVFDLVVTLVDGTVIAYAIKPEVRLESGRFMQEMQEVAWWVRTKGFADDVRIMSDADIQPVALHNAHIIAALRGHDDPEADLIAHRVVMDLESGAARSLRSLTIETGLSDRGYRGLLGLVRKGILEPLSHEKIRPETLMRRART</sequence>
<comment type="caution">
    <text evidence="1">The sequence shown here is derived from an EMBL/GenBank/DDBJ whole genome shotgun (WGS) entry which is preliminary data.</text>
</comment>
<protein>
    <recommendedName>
        <fullName evidence="3">TnsA endonuclease-like protein</fullName>
    </recommendedName>
</protein>